<name>A0A183J401_9BILA</name>
<dbReference type="Pfam" id="PF00028">
    <property type="entry name" value="Cadherin"/>
    <property type="match status" value="3"/>
</dbReference>
<evidence type="ECO:0000256" key="5">
    <source>
        <dbReference type="ARBA" id="ARBA00022889"/>
    </source>
</evidence>
<keyword evidence="6" id="KW-1133">Transmembrane helix</keyword>
<dbReference type="GO" id="GO:0009653">
    <property type="term" value="P:anatomical structure morphogenesis"/>
    <property type="evidence" value="ECO:0007669"/>
    <property type="project" value="UniProtKB-ARBA"/>
</dbReference>
<reference evidence="13" key="1">
    <citation type="submission" date="2016-06" db="UniProtKB">
        <authorList>
            <consortium name="WormBaseParasite"/>
        </authorList>
    </citation>
    <scope>IDENTIFICATION</scope>
</reference>
<feature type="domain" description="Cadherin" evidence="10">
    <location>
        <begin position="645"/>
        <end position="748"/>
    </location>
</feature>
<comment type="subcellular location">
    <subcellularLocation>
        <location evidence="1">Membrane</location>
    </subcellularLocation>
</comment>
<evidence type="ECO:0000256" key="9">
    <source>
        <dbReference type="PROSITE-ProRule" id="PRU00043"/>
    </source>
</evidence>
<keyword evidence="8" id="KW-0325">Glycoprotein</keyword>
<evidence type="ECO:0000313" key="12">
    <source>
        <dbReference type="Proteomes" id="UP000270296"/>
    </source>
</evidence>
<dbReference type="PROSITE" id="PS00232">
    <property type="entry name" value="CADHERIN_1"/>
    <property type="match status" value="2"/>
</dbReference>
<evidence type="ECO:0000256" key="4">
    <source>
        <dbReference type="ARBA" id="ARBA00022837"/>
    </source>
</evidence>
<evidence type="ECO:0000313" key="13">
    <source>
        <dbReference type="WBParaSite" id="SBAD_0001096901-mRNA-1"/>
    </source>
</evidence>
<dbReference type="SUPFAM" id="SSF49313">
    <property type="entry name" value="Cadherin-like"/>
    <property type="match status" value="5"/>
</dbReference>
<feature type="domain" description="Cadherin" evidence="10">
    <location>
        <begin position="357"/>
        <end position="440"/>
    </location>
</feature>
<dbReference type="EMBL" id="UZAM01014306">
    <property type="protein sequence ID" value="VDP33153.1"/>
    <property type="molecule type" value="Genomic_DNA"/>
</dbReference>
<feature type="domain" description="Cadherin" evidence="10">
    <location>
        <begin position="541"/>
        <end position="644"/>
    </location>
</feature>
<dbReference type="FunFam" id="2.60.40.60:FF:000020">
    <property type="entry name" value="Dachsous cadherin-related 1b"/>
    <property type="match status" value="1"/>
</dbReference>
<evidence type="ECO:0000256" key="8">
    <source>
        <dbReference type="ARBA" id="ARBA00023180"/>
    </source>
</evidence>
<feature type="domain" description="Cadherin" evidence="10">
    <location>
        <begin position="853"/>
        <end position="954"/>
    </location>
</feature>
<feature type="domain" description="Cadherin" evidence="10">
    <location>
        <begin position="441"/>
        <end position="540"/>
    </location>
</feature>
<accession>A0A183J401</accession>
<dbReference type="Proteomes" id="UP000270296">
    <property type="component" value="Unassembled WGS sequence"/>
</dbReference>
<dbReference type="InterPro" id="IPR015919">
    <property type="entry name" value="Cadherin-like_sf"/>
</dbReference>
<dbReference type="SMART" id="SM00112">
    <property type="entry name" value="CA"/>
    <property type="match status" value="5"/>
</dbReference>
<keyword evidence="7" id="KW-0472">Membrane</keyword>
<dbReference type="InterPro" id="IPR002126">
    <property type="entry name" value="Cadherin-like_dom"/>
</dbReference>
<evidence type="ECO:0000256" key="7">
    <source>
        <dbReference type="ARBA" id="ARBA00023136"/>
    </source>
</evidence>
<keyword evidence="2" id="KW-0812">Transmembrane</keyword>
<dbReference type="FunFam" id="2.60.40.60:FF:000116">
    <property type="entry name" value="Dachsous cadherin-related 2"/>
    <property type="match status" value="1"/>
</dbReference>
<keyword evidence="5" id="KW-0130">Cell adhesion</keyword>
<dbReference type="AlphaFoldDB" id="A0A183J401"/>
<dbReference type="WBParaSite" id="SBAD_0001096901-mRNA-1">
    <property type="protein sequence ID" value="SBAD_0001096901-mRNA-1"/>
    <property type="gene ID" value="SBAD_0001096901"/>
</dbReference>
<proteinExistence type="predicted"/>
<dbReference type="OrthoDB" id="6252479at2759"/>
<dbReference type="CDD" id="cd11304">
    <property type="entry name" value="Cadherin_repeat"/>
    <property type="match status" value="5"/>
</dbReference>
<dbReference type="Gene3D" id="2.60.40.60">
    <property type="entry name" value="Cadherins"/>
    <property type="match status" value="5"/>
</dbReference>
<dbReference type="PROSITE" id="PS50268">
    <property type="entry name" value="CADHERIN_2"/>
    <property type="match status" value="5"/>
</dbReference>
<dbReference type="GO" id="GO:0005509">
    <property type="term" value="F:calcium ion binding"/>
    <property type="evidence" value="ECO:0007669"/>
    <property type="project" value="UniProtKB-UniRule"/>
</dbReference>
<keyword evidence="4 9" id="KW-0106">Calcium</keyword>
<gene>
    <name evidence="11" type="ORF">SBAD_LOCUS10599</name>
</gene>
<keyword evidence="12" id="KW-1185">Reference proteome</keyword>
<evidence type="ECO:0000259" key="10">
    <source>
        <dbReference type="PROSITE" id="PS50268"/>
    </source>
</evidence>
<protein>
    <submittedName>
        <fullName evidence="13">Cadherin domain-containing protein</fullName>
    </submittedName>
</protein>
<evidence type="ECO:0000256" key="6">
    <source>
        <dbReference type="ARBA" id="ARBA00022989"/>
    </source>
</evidence>
<dbReference type="GO" id="GO:0007156">
    <property type="term" value="P:homophilic cell adhesion via plasma membrane adhesion molecules"/>
    <property type="evidence" value="ECO:0007669"/>
    <property type="project" value="InterPro"/>
</dbReference>
<evidence type="ECO:0000256" key="2">
    <source>
        <dbReference type="ARBA" id="ARBA00022692"/>
    </source>
</evidence>
<evidence type="ECO:0000256" key="3">
    <source>
        <dbReference type="ARBA" id="ARBA00022737"/>
    </source>
</evidence>
<evidence type="ECO:0000313" key="11">
    <source>
        <dbReference type="EMBL" id="VDP33153.1"/>
    </source>
</evidence>
<sequence length="971" mass="107722">MKNVLHVAGVYQISARVFNTNNERSLHNIGYGFFGSSEASTCLWKDIDFSDHHDLLKVGKDSVENIAGLSGSSQMKRRLKHRESSESGNFDVDSELLPENDFDEKDFEDTDTGRIFNLPQVVTVNLDTQTGSAVYYIIAANATSNATLHIGGFGSKDLLEIVGNFVLFNASSPSMLVNTCHKMNIVLTEDNESFESFLVICFSDSKTADMQVMWHNFKLSAADFGAGSFIGSLTNSDKTSSEQSTTYDLVCSSCPFVLDEVGNLYVWNATISDNESFAGRDYAFMVIETKGSAGRARRHYVSVEVDDSDEILLPHFGSLQFRHDEAGSSHLPSELNERYHSNEILHVPENTTPDRLYQISFHNSSEVKAELAGGLGHFSFNSTSGVIGVIKAFDYETTKQTAFNVSLCPQVRDANTRRPSCRVMNFTVKVLDQNDNAPVFDEEVYYASVPSDIAAHSKILQVHAKDKDSGANGDISYALASSSSKFSMDYATGYLLTTAPLTSSLYNLTVVAFDHGRPSHSSMVNVVVTVDSENLHAPEFWEFLYWAEIPEDAPVGSFLIQLNASDPDEGPEGMLSYRLVDPSSPPFVIDSTNGVVITTAPLDYEKEQFYQLMVEVSDHGSFRRSSRTLLVVSVVDVNDNAPVLQPLPDRIFISQAEEPGTVIFNVTADDADSSLHGNNKLSYAVDNYDTPDMFDISPDTHQLRVKRKLRKGRFRINIIARDHGNPSLDTGHWVTVEVIASNSMFPVFKQLQYHVNVDNCDSDLPLRRMFKALVPKGDVVYEMIPEPRGLELNASSGELLVHPEFCRYAETSETRLIIRATNSLSKSHYSDLTVALLVSARSNRSTTQPLRFSAPLYRAIVKENAPVGSEVDPGFPFAVTSHSTKLSYSLEPGKYFTIDRNGKVFVRQLIDLEKLPPSQHGVITEKVSMSDGDRTATSVIEIKVADVNEFCPSFLSEHFTATVYEVREFFN</sequence>
<dbReference type="PANTHER" id="PTHR24026:SF126">
    <property type="entry name" value="PROTOCADHERIN FAT 4"/>
    <property type="match status" value="1"/>
</dbReference>
<dbReference type="GO" id="GO:0005886">
    <property type="term" value="C:plasma membrane"/>
    <property type="evidence" value="ECO:0007669"/>
    <property type="project" value="UniProtKB-SubCell"/>
</dbReference>
<organism evidence="13">
    <name type="scientific">Soboliphyme baturini</name>
    <dbReference type="NCBI Taxonomy" id="241478"/>
    <lineage>
        <taxon>Eukaryota</taxon>
        <taxon>Metazoa</taxon>
        <taxon>Ecdysozoa</taxon>
        <taxon>Nematoda</taxon>
        <taxon>Enoplea</taxon>
        <taxon>Dorylaimia</taxon>
        <taxon>Dioctophymatida</taxon>
        <taxon>Dioctophymatoidea</taxon>
        <taxon>Soboliphymatidae</taxon>
        <taxon>Soboliphyme</taxon>
    </lineage>
</organism>
<dbReference type="InterPro" id="IPR020894">
    <property type="entry name" value="Cadherin_CS"/>
</dbReference>
<dbReference type="GO" id="GO:0007163">
    <property type="term" value="P:establishment or maintenance of cell polarity"/>
    <property type="evidence" value="ECO:0007669"/>
    <property type="project" value="UniProtKB-ARBA"/>
</dbReference>
<dbReference type="PANTHER" id="PTHR24026">
    <property type="entry name" value="FAT ATYPICAL CADHERIN-RELATED"/>
    <property type="match status" value="1"/>
</dbReference>
<reference evidence="11 12" key="2">
    <citation type="submission" date="2018-11" db="EMBL/GenBank/DDBJ databases">
        <authorList>
            <consortium name="Pathogen Informatics"/>
        </authorList>
    </citation>
    <scope>NUCLEOTIDE SEQUENCE [LARGE SCALE GENOMIC DNA]</scope>
</reference>
<dbReference type="PRINTS" id="PR00205">
    <property type="entry name" value="CADHERIN"/>
</dbReference>
<evidence type="ECO:0000256" key="1">
    <source>
        <dbReference type="ARBA" id="ARBA00004370"/>
    </source>
</evidence>
<keyword evidence="3" id="KW-0677">Repeat</keyword>